<evidence type="ECO:0000313" key="2">
    <source>
        <dbReference type="EMBL" id="AUS06436.1"/>
    </source>
</evidence>
<keyword evidence="1" id="KW-0812">Transmembrane</keyword>
<feature type="transmembrane region" description="Helical" evidence="1">
    <location>
        <begin position="107"/>
        <end position="123"/>
    </location>
</feature>
<organism evidence="2 3">
    <name type="scientific">Pseudotamlana carrageenivorans</name>
    <dbReference type="NCBI Taxonomy" id="2069432"/>
    <lineage>
        <taxon>Bacteria</taxon>
        <taxon>Pseudomonadati</taxon>
        <taxon>Bacteroidota</taxon>
        <taxon>Flavobacteriia</taxon>
        <taxon>Flavobacteriales</taxon>
        <taxon>Flavobacteriaceae</taxon>
        <taxon>Pseudotamlana</taxon>
    </lineage>
</organism>
<keyword evidence="3" id="KW-1185">Reference proteome</keyword>
<keyword evidence="1" id="KW-1133">Transmembrane helix</keyword>
<dbReference type="EMBL" id="CP025938">
    <property type="protein sequence ID" value="AUS06436.1"/>
    <property type="molecule type" value="Genomic_DNA"/>
</dbReference>
<dbReference type="AlphaFoldDB" id="A0A2I7SKK0"/>
<feature type="transmembrane region" description="Helical" evidence="1">
    <location>
        <begin position="77"/>
        <end position="95"/>
    </location>
</feature>
<dbReference type="Proteomes" id="UP000236592">
    <property type="component" value="Chromosome"/>
</dbReference>
<proteinExistence type="predicted"/>
<protein>
    <recommendedName>
        <fullName evidence="4">DUF4293 domain-containing protein</fullName>
    </recommendedName>
</protein>
<sequence length="140" mass="16261">MNPITAIKIMLWILLAVILFHLSIILKIVPYELTWGGRLKNDSEMYVFEIISILINLFLCVILFIKGKYIRAFLSMKIVNIILWVFLILFGLNSVGNLLAETNFEKFFTLVTFISALLIWIILRKDRKGTHSNGFNKYGF</sequence>
<evidence type="ECO:0008006" key="4">
    <source>
        <dbReference type="Google" id="ProtNLM"/>
    </source>
</evidence>
<reference evidence="3" key="1">
    <citation type="submission" date="2018-01" db="EMBL/GenBank/DDBJ databases">
        <title>Complete genome of Tamlana sp. UJ94.</title>
        <authorList>
            <person name="Jung J."/>
            <person name="Chung D."/>
            <person name="Bae S.S."/>
            <person name="Baek K."/>
        </authorList>
    </citation>
    <scope>NUCLEOTIDE SEQUENCE [LARGE SCALE GENOMIC DNA]</scope>
    <source>
        <strain evidence="3">UJ94</strain>
    </source>
</reference>
<keyword evidence="1" id="KW-0472">Membrane</keyword>
<dbReference type="KEGG" id="taj:C1A40_13720"/>
<evidence type="ECO:0000313" key="3">
    <source>
        <dbReference type="Proteomes" id="UP000236592"/>
    </source>
</evidence>
<name>A0A2I7SKK0_9FLAO</name>
<evidence type="ECO:0000256" key="1">
    <source>
        <dbReference type="SAM" id="Phobius"/>
    </source>
</evidence>
<feature type="transmembrane region" description="Helical" evidence="1">
    <location>
        <begin position="46"/>
        <end position="65"/>
    </location>
</feature>
<feature type="transmembrane region" description="Helical" evidence="1">
    <location>
        <begin position="9"/>
        <end position="26"/>
    </location>
</feature>
<accession>A0A2I7SKK0</accession>
<gene>
    <name evidence="2" type="ORF">C1A40_13720</name>
</gene>